<dbReference type="InterPro" id="IPR013230">
    <property type="entry name" value="Peptidase_M15A_C"/>
</dbReference>
<protein>
    <recommendedName>
        <fullName evidence="1">Peptidase M15A C-terminal domain-containing protein</fullName>
    </recommendedName>
</protein>
<dbReference type="Gene3D" id="3.30.1380.10">
    <property type="match status" value="1"/>
</dbReference>
<dbReference type="EMBL" id="JAGSND010000001">
    <property type="protein sequence ID" value="MBR0596590.1"/>
    <property type="molecule type" value="Genomic_DNA"/>
</dbReference>
<dbReference type="InterPro" id="IPR009045">
    <property type="entry name" value="Zn_M74/Hedgehog-like"/>
</dbReference>
<sequence>MELIKDQISAHFRLSEFACDGQMIITPEFVSFARVLERFRGWYNRPINVNSGYRTVAKNKAVGGVSSSLHLRAMAVDFNLPKEYMEADPARQKVFCHNVVTKWEDECCTAGGFSQICWYDTYVHLGLSWERSYFEDKRRSKSWTM</sequence>
<evidence type="ECO:0000313" key="2">
    <source>
        <dbReference type="EMBL" id="MBR0596590.1"/>
    </source>
</evidence>
<dbReference type="Pfam" id="PF08291">
    <property type="entry name" value="Peptidase_M15_3"/>
    <property type="match status" value="1"/>
</dbReference>
<proteinExistence type="predicted"/>
<feature type="domain" description="Peptidase M15A C-terminal" evidence="1">
    <location>
        <begin position="11"/>
        <end position="82"/>
    </location>
</feature>
<dbReference type="Proteomes" id="UP000675664">
    <property type="component" value="Unassembled WGS sequence"/>
</dbReference>
<reference evidence="2" key="1">
    <citation type="submission" date="2021-04" db="EMBL/GenBank/DDBJ databases">
        <title>Sinoanaerobacter chloroacetimidivorans sp. nov., an obligate anaerobic bacterium isolated from anaerobic sludge.</title>
        <authorList>
            <person name="Bao Y."/>
        </authorList>
    </citation>
    <scope>NUCLEOTIDE SEQUENCE</scope>
    <source>
        <strain evidence="2">BAD-6</strain>
    </source>
</reference>
<dbReference type="AlphaFoldDB" id="A0A8J8B1T8"/>
<organism evidence="2 3">
    <name type="scientific">Sinanaerobacter chloroacetimidivorans</name>
    <dbReference type="NCBI Taxonomy" id="2818044"/>
    <lineage>
        <taxon>Bacteria</taxon>
        <taxon>Bacillati</taxon>
        <taxon>Bacillota</taxon>
        <taxon>Clostridia</taxon>
        <taxon>Peptostreptococcales</taxon>
        <taxon>Anaerovoracaceae</taxon>
        <taxon>Sinanaerobacter</taxon>
    </lineage>
</organism>
<evidence type="ECO:0000313" key="3">
    <source>
        <dbReference type="Proteomes" id="UP000675664"/>
    </source>
</evidence>
<evidence type="ECO:0000259" key="1">
    <source>
        <dbReference type="Pfam" id="PF08291"/>
    </source>
</evidence>
<keyword evidence="3" id="KW-1185">Reference proteome</keyword>
<comment type="caution">
    <text evidence="2">The sequence shown here is derived from an EMBL/GenBank/DDBJ whole genome shotgun (WGS) entry which is preliminary data.</text>
</comment>
<dbReference type="SUPFAM" id="SSF55166">
    <property type="entry name" value="Hedgehog/DD-peptidase"/>
    <property type="match status" value="1"/>
</dbReference>
<name>A0A8J8B1T8_9FIRM</name>
<accession>A0A8J8B1T8</accession>
<reference evidence="2" key="2">
    <citation type="submission" date="2021-04" db="EMBL/GenBank/DDBJ databases">
        <authorList>
            <person name="Liu J."/>
        </authorList>
    </citation>
    <scope>NUCLEOTIDE SEQUENCE</scope>
    <source>
        <strain evidence="2">BAD-6</strain>
    </source>
</reference>
<dbReference type="RefSeq" id="WP_227016714.1">
    <property type="nucleotide sequence ID" value="NZ_JAGSND010000001.1"/>
</dbReference>
<gene>
    <name evidence="2" type="ORF">KCX82_01755</name>
</gene>